<keyword evidence="1" id="KW-0472">Membrane</keyword>
<feature type="transmembrane region" description="Helical" evidence="1">
    <location>
        <begin position="48"/>
        <end position="67"/>
    </location>
</feature>
<organism evidence="2 3">
    <name type="scientific">Vibrio parahaemolyticus</name>
    <dbReference type="NCBI Taxonomy" id="670"/>
    <lineage>
        <taxon>Bacteria</taxon>
        <taxon>Pseudomonadati</taxon>
        <taxon>Pseudomonadota</taxon>
        <taxon>Gammaproteobacteria</taxon>
        <taxon>Vibrionales</taxon>
        <taxon>Vibrionaceae</taxon>
        <taxon>Vibrio</taxon>
    </lineage>
</organism>
<evidence type="ECO:0000313" key="2">
    <source>
        <dbReference type="EMBL" id="NMU24021.1"/>
    </source>
</evidence>
<keyword evidence="1" id="KW-0812">Transmembrane</keyword>
<comment type="caution">
    <text evidence="2">The sequence shown here is derived from an EMBL/GenBank/DDBJ whole genome shotgun (WGS) entry which is preliminary data.</text>
</comment>
<dbReference type="EMBL" id="JABCLD010000023">
    <property type="protein sequence ID" value="NMU24021.1"/>
    <property type="molecule type" value="Genomic_DNA"/>
</dbReference>
<name>A0A7Y0S0C5_VIBPH</name>
<protein>
    <submittedName>
        <fullName evidence="2">Uncharacterized protein</fullName>
    </submittedName>
</protein>
<feature type="non-terminal residue" evidence="2">
    <location>
        <position position="1"/>
    </location>
</feature>
<reference evidence="2 3" key="1">
    <citation type="submission" date="2020-04" db="EMBL/GenBank/DDBJ databases">
        <title>Whole-genome sequencing of Vibrio spp. from China reveals different genetic environments of blaCTX-M-14 among diverse lineages.</title>
        <authorList>
            <person name="Zheng Z."/>
            <person name="Ye L."/>
            <person name="Chen S."/>
        </authorList>
    </citation>
    <scope>NUCLEOTIDE SEQUENCE [LARGE SCALE GENOMIC DNA]</scope>
    <source>
        <strain evidence="2 3">Vb0574</strain>
    </source>
</reference>
<dbReference type="AlphaFoldDB" id="A0A7Y0S0C5"/>
<proteinExistence type="predicted"/>
<accession>A0A7Y0S0C5</accession>
<keyword evidence="1" id="KW-1133">Transmembrane helix</keyword>
<sequence length="92" mass="9815">IIQSFATGDNFPPEHPEFAGARLTYPFLADFIAAVFVAAGASLRDAMFWENLALGAALVVLLHFWAQRWTGDALAAALTPALVLLNGGLGWT</sequence>
<evidence type="ECO:0000256" key="1">
    <source>
        <dbReference type="SAM" id="Phobius"/>
    </source>
</evidence>
<evidence type="ECO:0000313" key="3">
    <source>
        <dbReference type="Proteomes" id="UP000555836"/>
    </source>
</evidence>
<feature type="non-terminal residue" evidence="2">
    <location>
        <position position="92"/>
    </location>
</feature>
<gene>
    <name evidence="2" type="ORF">HKB21_00100</name>
</gene>
<feature type="transmembrane region" description="Helical" evidence="1">
    <location>
        <begin position="23"/>
        <end position="41"/>
    </location>
</feature>
<dbReference type="Proteomes" id="UP000555836">
    <property type="component" value="Unassembled WGS sequence"/>
</dbReference>